<dbReference type="SUPFAM" id="SSF53756">
    <property type="entry name" value="UDP-Glycosyltransferase/glycogen phosphorylase"/>
    <property type="match status" value="1"/>
</dbReference>
<comment type="caution">
    <text evidence="2">The sequence shown here is derived from an EMBL/GenBank/DDBJ whole genome shotgun (WGS) entry which is preliminary data.</text>
</comment>
<proteinExistence type="predicted"/>
<name>A0ABR4NZQ0_9SACH</name>
<dbReference type="InterPro" id="IPR001830">
    <property type="entry name" value="Glyco_trans_20"/>
</dbReference>
<feature type="region of interest" description="Disordered" evidence="1">
    <location>
        <begin position="106"/>
        <end position="157"/>
    </location>
</feature>
<sequence length="1119" mass="124995">MTLIVASLFLPHQPQFEVNASAGDTQELVESNLVKLDQISHPASPVRPGWEHYQRNTRSALAVPMAGICRNVSQESLLSLNNAGNTSANIDDLVSSEHFLENLTANATASGTPNPSYHTKGQMGKPNLGAGGSTEEFFSTSNPGSARGGSPVLSVASAPIGDTSHIQNNLSQALSGSPPPPPSVEGTGNDSTASLLKNVSKSLMTHKLEDVATNSRESTNSLGGSKYNHANTSIGTAVTPKSRPLPGHYHSSSIIDNRVKQMHQNTPALPAMRRVQQGSAGKSSPRLLNRGSTFNIQQPQSSRLKYSQTAQRLQNESALENDLHSATEVNTHEEEEIESVNDDSASKLEYLVPQFGGFSTTCKQRERLLKSSRDLFAQLPWKIVQSDKGNGSLKNAVNTAIMEKTTTENVKWIGTMGIPTDEVPDDIIDKIANTMEEQYHCGVVITDDITFKGAYKNYCKQILWPTLQYQIPDNPNSKAFEDHSWEFYYKLNRQFADKIIKVYKPGDTIWVHDYHLMLVPGMVRAVHQHAKIGFFLHVSFPSGEVFRCLAHREEILEGLIGANSVGFQTKEYARHFLQTSNRLLAADVSEDEIKYDGRIVSVKDIPVGIDFFNLREKMKDESVEEWRSLIKERWQGKKLIVCRDQFDRIRGLHKKMLAYERFLKENPQYIHSVVLVQVCIGKSKDLELERQIMVVVDRINAMSPNISLIQPVVFLHQELDFPQYLALNSEADLFIVSALREGMNLTCHEFIGCSSDKNAPLILSEFTGSSSVLSKGAQLVNPWDIKQVANSIKEGLEMSREEKKRNWKKMVKSVIINDSDNWFVSCLQSINSAWEFNKERSTVFNLSYENFENDYEDTSKRMFIFKISEPPSSRMISILNDLASKNIVYIINSFSKAVNENLYNRVNNIGLIAENGAYVRLNGDWYNIVEEVNWRSEVIKILDDKVERLPGSYYKIADSMIRFHTENADDQERVPSVIGDAITHINTLFDDAGIHAYLHKNIVFVQQTGLSLNAVQFLLRFYNTAANGDNVAPMINASTSENTTSDGFANAQTSVEFLCISGSSSPTLEPLFKMVKDQKTAGVLRHGHTIVYGDTTSSYAREHINGSNGLFSILQRVLK</sequence>
<reference evidence="2 3" key="1">
    <citation type="submission" date="2024-05" db="EMBL/GenBank/DDBJ databases">
        <title>Long read based assembly of the Candida bracarensis genome reveals expanded adhesin content.</title>
        <authorList>
            <person name="Marcet-Houben M."/>
            <person name="Ksiezopolska E."/>
            <person name="Gabaldon T."/>
        </authorList>
    </citation>
    <scope>NUCLEOTIDE SEQUENCE [LARGE SCALE GENOMIC DNA]</scope>
    <source>
        <strain evidence="2 3">CBM6</strain>
    </source>
</reference>
<dbReference type="Pfam" id="PF00982">
    <property type="entry name" value="Glyco_transf_20"/>
    <property type="match status" value="1"/>
</dbReference>
<dbReference type="EMBL" id="JBEVYD010000003">
    <property type="protein sequence ID" value="KAL3234526.1"/>
    <property type="molecule type" value="Genomic_DNA"/>
</dbReference>
<dbReference type="SUPFAM" id="SSF56784">
    <property type="entry name" value="HAD-like"/>
    <property type="match status" value="1"/>
</dbReference>
<evidence type="ECO:0000313" key="2">
    <source>
        <dbReference type="EMBL" id="KAL3234526.1"/>
    </source>
</evidence>
<dbReference type="InterPro" id="IPR003337">
    <property type="entry name" value="Trehalose_PPase"/>
</dbReference>
<protein>
    <submittedName>
        <fullName evidence="2">Trehalose synthase complex regulatory subunit TPS3</fullName>
    </submittedName>
</protein>
<gene>
    <name evidence="2" type="ORF">RNJ44_03288</name>
</gene>
<evidence type="ECO:0000256" key="1">
    <source>
        <dbReference type="SAM" id="MobiDB-lite"/>
    </source>
</evidence>
<dbReference type="CDD" id="cd03788">
    <property type="entry name" value="GT20_TPS"/>
    <property type="match status" value="1"/>
</dbReference>
<dbReference type="PANTHER" id="PTHR10788:SF15">
    <property type="entry name" value="TREHALOSE SYNTHASE COMPLEX REGULATORY SUBUNIT TPS3-RELATED"/>
    <property type="match status" value="1"/>
</dbReference>
<dbReference type="Gene3D" id="3.40.50.2000">
    <property type="entry name" value="Glycogen Phosphorylase B"/>
    <property type="match status" value="2"/>
</dbReference>
<feature type="region of interest" description="Disordered" evidence="1">
    <location>
        <begin position="169"/>
        <end position="193"/>
    </location>
</feature>
<evidence type="ECO:0000313" key="3">
    <source>
        <dbReference type="Proteomes" id="UP001623330"/>
    </source>
</evidence>
<keyword evidence="3" id="KW-1185">Reference proteome</keyword>
<dbReference type="Proteomes" id="UP001623330">
    <property type="component" value="Unassembled WGS sequence"/>
</dbReference>
<dbReference type="Pfam" id="PF02358">
    <property type="entry name" value="Trehalose_PPase"/>
    <property type="match status" value="1"/>
</dbReference>
<dbReference type="PANTHER" id="PTHR10788">
    <property type="entry name" value="TREHALOSE-6-PHOSPHATE SYNTHASE"/>
    <property type="match status" value="1"/>
</dbReference>
<dbReference type="InterPro" id="IPR036412">
    <property type="entry name" value="HAD-like_sf"/>
</dbReference>
<accession>A0ABR4NZQ0</accession>
<organism evidence="2 3">
    <name type="scientific">Nakaseomyces bracarensis</name>
    <dbReference type="NCBI Taxonomy" id="273131"/>
    <lineage>
        <taxon>Eukaryota</taxon>
        <taxon>Fungi</taxon>
        <taxon>Dikarya</taxon>
        <taxon>Ascomycota</taxon>
        <taxon>Saccharomycotina</taxon>
        <taxon>Saccharomycetes</taxon>
        <taxon>Saccharomycetales</taxon>
        <taxon>Saccharomycetaceae</taxon>
        <taxon>Nakaseomyces</taxon>
    </lineage>
</organism>
<feature type="compositionally biased region" description="Polar residues" evidence="1">
    <location>
        <begin position="106"/>
        <end position="119"/>
    </location>
</feature>